<feature type="region of interest" description="Disordered" evidence="14">
    <location>
        <begin position="668"/>
        <end position="784"/>
    </location>
</feature>
<feature type="compositionally biased region" description="Basic and acidic residues" evidence="14">
    <location>
        <begin position="669"/>
        <end position="678"/>
    </location>
</feature>
<dbReference type="AlphaFoldDB" id="A0A239W8L9"/>
<dbReference type="RefSeq" id="WP_095140940.1">
    <property type="nucleotide sequence ID" value="NZ_LT906441.1"/>
</dbReference>
<keyword evidence="5" id="KW-0328">Glycosyltransferase</keyword>
<dbReference type="SUPFAM" id="SSF56601">
    <property type="entry name" value="beta-lactamase/transpeptidase-like"/>
    <property type="match status" value="1"/>
</dbReference>
<dbReference type="Gene3D" id="3.40.710.10">
    <property type="entry name" value="DD-peptidase/beta-lactamase superfamily"/>
    <property type="match status" value="1"/>
</dbReference>
<evidence type="ECO:0000256" key="3">
    <source>
        <dbReference type="ARBA" id="ARBA00022645"/>
    </source>
</evidence>
<dbReference type="PANTHER" id="PTHR32282">
    <property type="entry name" value="BINDING PROTEIN TRANSPEPTIDASE, PUTATIVE-RELATED"/>
    <property type="match status" value="1"/>
</dbReference>
<keyword evidence="6" id="KW-0808">Transferase</keyword>
<dbReference type="GO" id="GO:0006508">
    <property type="term" value="P:proteolysis"/>
    <property type="evidence" value="ECO:0007669"/>
    <property type="project" value="UniProtKB-KW"/>
</dbReference>
<evidence type="ECO:0000256" key="10">
    <source>
        <dbReference type="ARBA" id="ARBA00023268"/>
    </source>
</evidence>
<comment type="similarity">
    <text evidence="2">In the N-terminal section; belongs to the glycosyltransferase 51 family.</text>
</comment>
<dbReference type="eggNOG" id="COG0744">
    <property type="taxonomic scope" value="Bacteria"/>
</dbReference>
<dbReference type="KEGG" id="cgrn:4412665_00502"/>
<evidence type="ECO:0000259" key="15">
    <source>
        <dbReference type="Pfam" id="PF00905"/>
    </source>
</evidence>
<accession>A0A239W8L9</accession>
<evidence type="ECO:0000256" key="2">
    <source>
        <dbReference type="ARBA" id="ARBA00007739"/>
    </source>
</evidence>
<evidence type="ECO:0000256" key="9">
    <source>
        <dbReference type="ARBA" id="ARBA00022984"/>
    </source>
</evidence>
<evidence type="ECO:0000256" key="1">
    <source>
        <dbReference type="ARBA" id="ARBA00007090"/>
    </source>
</evidence>
<dbReference type="GO" id="GO:0030288">
    <property type="term" value="C:outer membrane-bounded periplasmic space"/>
    <property type="evidence" value="ECO:0007669"/>
    <property type="project" value="TreeGrafter"/>
</dbReference>
<comment type="catalytic activity">
    <reaction evidence="12">
        <text>Preferential cleavage: (Ac)2-L-Lys-D-Ala-|-D-Ala. Also transpeptidation of peptidyl-alanyl moieties that are N-acyl substituents of D-alanine.</text>
        <dbReference type="EC" id="3.4.16.4"/>
    </reaction>
</comment>
<evidence type="ECO:0000256" key="5">
    <source>
        <dbReference type="ARBA" id="ARBA00022676"/>
    </source>
</evidence>
<keyword evidence="10" id="KW-0511">Multifunctional enzyme</keyword>
<gene>
    <name evidence="17" type="primary">pbpD</name>
    <name evidence="17" type="ORF">SAMEA4412665_00502</name>
</gene>
<evidence type="ECO:0000256" key="4">
    <source>
        <dbReference type="ARBA" id="ARBA00022670"/>
    </source>
</evidence>
<reference evidence="17 18" key="1">
    <citation type="submission" date="2017-06" db="EMBL/GenBank/DDBJ databases">
        <authorList>
            <consortium name="Pathogen Informatics"/>
        </authorList>
    </citation>
    <scope>NUCLEOTIDE SEQUENCE [LARGE SCALE GENOMIC DNA]</scope>
    <source>
        <strain evidence="17 18">NCTC11865</strain>
    </source>
</reference>
<evidence type="ECO:0000313" key="18">
    <source>
        <dbReference type="Proteomes" id="UP000215332"/>
    </source>
</evidence>
<evidence type="ECO:0000256" key="14">
    <source>
        <dbReference type="SAM" id="MobiDB-lite"/>
    </source>
</evidence>
<dbReference type="GO" id="GO:0009002">
    <property type="term" value="F:serine-type D-Ala-D-Ala carboxypeptidase activity"/>
    <property type="evidence" value="ECO:0007669"/>
    <property type="project" value="UniProtKB-EC"/>
</dbReference>
<sequence length="784" mass="85094">MAERSRARRGSRRGSTRSRRARTSRSSTRGRRRRSPLRRVLRGLLILILVMVMAVVAAGAVFYHRTELPDPNKGFSSNTSFIYYNDSTSKIGSFSVQNRQSITYDEMPQNIRDAAVSAENRTFWSDPGISVKGMSRAAFSVLRGGDVQGGSTITQQYIKVLYLSQERTMQRKLKELVLADKMGRKVPKEDILAGYLNTIYFGRGAYGVQAAARAYFNIDAKDLDLRQAAVLAAVLNNPTLFDPSDGPAARERLLGRYRYVLDGMLEMGRISQNDHDVASHALPDFPDVPVNNRWQGTKGYLLKLVQDELVSQGFTESQIAGGGLKVTTTLDPKVQQAAVDAGQRYKRIAGNNAGDDGPARLHPAIASVDARTGGVLGIYGGDDYVRNSRNWATTARPGASSIKTYAVIAALRNGFSLQSALEGNTFTPKGDSKPVRNEFHHEYGTVSLQTATEKSINTAFVDVVSRMRNGPAQVIKAANDAGVPKGDGWDLNNRIALGTAEVSPLDQAAGYATLANDGVRMPTHFVAKVVGPQGNTLYENKTKGAQAIEPDIARDTTHALRSVVEQGTGAAVSRLGYQVAGKTGTNGVGDKITSAWFVAYTKQISTAVMFVAGDGGTDDLDPFHAPDNPTFFGGTYPARTWAAVMEVAMKGKEHERFAGRQGVNLWGKHHGEDIDDHIVPATPHPRSTAGTTTPTPRKHENGQHESTPPTHSPIASPTVQPTRTPAPDTPVRPSRPSRPSVRPRPNRPTTRPIRPIRPTHQPVRPTPRPVGPTTQPHEVGLKEG</sequence>
<feature type="domain" description="Penicillin-binding protein transpeptidase" evidence="15">
    <location>
        <begin position="368"/>
        <end position="611"/>
    </location>
</feature>
<dbReference type="GO" id="GO:0008658">
    <property type="term" value="F:penicillin binding"/>
    <property type="evidence" value="ECO:0007669"/>
    <property type="project" value="InterPro"/>
</dbReference>
<proteinExistence type="inferred from homology"/>
<dbReference type="InterPro" id="IPR036950">
    <property type="entry name" value="PBP_transglycosylase"/>
</dbReference>
<keyword evidence="7" id="KW-0378">Hydrolase</keyword>
<comment type="similarity">
    <text evidence="1">In the C-terminal section; belongs to the transpeptidase family.</text>
</comment>
<evidence type="ECO:0000256" key="8">
    <source>
        <dbReference type="ARBA" id="ARBA00022960"/>
    </source>
</evidence>
<evidence type="ECO:0000256" key="13">
    <source>
        <dbReference type="ARBA" id="ARBA00049902"/>
    </source>
</evidence>
<evidence type="ECO:0000256" key="7">
    <source>
        <dbReference type="ARBA" id="ARBA00022801"/>
    </source>
</evidence>
<dbReference type="PANTHER" id="PTHR32282:SF34">
    <property type="entry name" value="PENICILLIN-BINDING PROTEIN 1A"/>
    <property type="match status" value="1"/>
</dbReference>
<dbReference type="Pfam" id="PF00912">
    <property type="entry name" value="Transgly"/>
    <property type="match status" value="1"/>
</dbReference>
<feature type="compositionally biased region" description="Low complexity" evidence="14">
    <location>
        <begin position="747"/>
        <end position="763"/>
    </location>
</feature>
<comment type="catalytic activity">
    <reaction evidence="13">
        <text>[GlcNAc-(1-&gt;4)-Mur2Ac(oyl-L-Ala-gamma-D-Glu-L-Lys-D-Ala-D-Ala)](n)-di-trans,octa-cis-undecaprenyl diphosphate + beta-D-GlcNAc-(1-&gt;4)-Mur2Ac(oyl-L-Ala-gamma-D-Glu-L-Lys-D-Ala-D-Ala)-di-trans,octa-cis-undecaprenyl diphosphate = [GlcNAc-(1-&gt;4)-Mur2Ac(oyl-L-Ala-gamma-D-Glu-L-Lys-D-Ala-D-Ala)](n+1)-di-trans,octa-cis-undecaprenyl diphosphate + di-trans,octa-cis-undecaprenyl diphosphate + H(+)</text>
        <dbReference type="Rhea" id="RHEA:23708"/>
        <dbReference type="Rhea" id="RHEA-COMP:9602"/>
        <dbReference type="Rhea" id="RHEA-COMP:9603"/>
        <dbReference type="ChEBI" id="CHEBI:15378"/>
        <dbReference type="ChEBI" id="CHEBI:58405"/>
        <dbReference type="ChEBI" id="CHEBI:60033"/>
        <dbReference type="ChEBI" id="CHEBI:78435"/>
        <dbReference type="EC" id="2.4.99.28"/>
    </reaction>
</comment>
<dbReference type="Pfam" id="PF00905">
    <property type="entry name" value="Transpeptidase"/>
    <property type="match status" value="1"/>
</dbReference>
<feature type="compositionally biased region" description="Polar residues" evidence="14">
    <location>
        <begin position="704"/>
        <end position="723"/>
    </location>
</feature>
<evidence type="ECO:0000256" key="11">
    <source>
        <dbReference type="ARBA" id="ARBA00023316"/>
    </source>
</evidence>
<dbReference type="InterPro" id="IPR001460">
    <property type="entry name" value="PCN-bd_Tpept"/>
</dbReference>
<feature type="compositionally biased region" description="Low complexity" evidence="14">
    <location>
        <begin position="729"/>
        <end position="740"/>
    </location>
</feature>
<dbReference type="FunFam" id="1.10.3810.10:FF:000001">
    <property type="entry name" value="Penicillin-binding protein 1A"/>
    <property type="match status" value="1"/>
</dbReference>
<dbReference type="GO" id="GO:0008955">
    <property type="term" value="F:peptidoglycan glycosyltransferase activity"/>
    <property type="evidence" value="ECO:0007669"/>
    <property type="project" value="UniProtKB-EC"/>
</dbReference>
<evidence type="ECO:0000259" key="16">
    <source>
        <dbReference type="Pfam" id="PF00912"/>
    </source>
</evidence>
<dbReference type="Proteomes" id="UP000215332">
    <property type="component" value="Chromosome 1"/>
</dbReference>
<keyword evidence="11" id="KW-0961">Cell wall biogenesis/degradation</keyword>
<keyword evidence="4" id="KW-0645">Protease</keyword>
<keyword evidence="8" id="KW-0133">Cell shape</keyword>
<feature type="domain" description="Glycosyl transferase family 51" evidence="16">
    <location>
        <begin position="91"/>
        <end position="264"/>
    </location>
</feature>
<feature type="region of interest" description="Disordered" evidence="14">
    <location>
        <begin position="1"/>
        <end position="35"/>
    </location>
</feature>
<protein>
    <submittedName>
        <fullName evidence="17">Penicillin-binding protein 4</fullName>
    </submittedName>
</protein>
<dbReference type="GO" id="GO:0008360">
    <property type="term" value="P:regulation of cell shape"/>
    <property type="evidence" value="ECO:0007669"/>
    <property type="project" value="UniProtKB-KW"/>
</dbReference>
<evidence type="ECO:0000256" key="6">
    <source>
        <dbReference type="ARBA" id="ARBA00022679"/>
    </source>
</evidence>
<dbReference type="GO" id="GO:0071555">
    <property type="term" value="P:cell wall organization"/>
    <property type="evidence" value="ECO:0007669"/>
    <property type="project" value="UniProtKB-KW"/>
</dbReference>
<dbReference type="EMBL" id="LT906441">
    <property type="protein sequence ID" value="SNV30861.1"/>
    <property type="molecule type" value="Genomic_DNA"/>
</dbReference>
<name>A0A239W8L9_9ACTN</name>
<dbReference type="InterPro" id="IPR050396">
    <property type="entry name" value="Glycosyltr_51/Transpeptidase"/>
</dbReference>
<dbReference type="Gene3D" id="1.10.3810.10">
    <property type="entry name" value="Biosynthetic peptidoglycan transglycosylase-like"/>
    <property type="match status" value="1"/>
</dbReference>
<keyword evidence="9" id="KW-0573">Peptidoglycan synthesis</keyword>
<keyword evidence="3" id="KW-0121">Carboxypeptidase</keyword>
<evidence type="ECO:0000256" key="12">
    <source>
        <dbReference type="ARBA" id="ARBA00034000"/>
    </source>
</evidence>
<dbReference type="InterPro" id="IPR023346">
    <property type="entry name" value="Lysozyme-like_dom_sf"/>
</dbReference>
<evidence type="ECO:0000313" key="17">
    <source>
        <dbReference type="EMBL" id="SNV30861.1"/>
    </source>
</evidence>
<dbReference type="InterPro" id="IPR001264">
    <property type="entry name" value="Glyco_trans_51"/>
</dbReference>
<organism evidence="17 18">
    <name type="scientific">Cutibacterium granulosum</name>
    <dbReference type="NCBI Taxonomy" id="33011"/>
    <lineage>
        <taxon>Bacteria</taxon>
        <taxon>Bacillati</taxon>
        <taxon>Actinomycetota</taxon>
        <taxon>Actinomycetes</taxon>
        <taxon>Propionibacteriales</taxon>
        <taxon>Propionibacteriaceae</taxon>
        <taxon>Cutibacterium</taxon>
    </lineage>
</organism>
<dbReference type="SUPFAM" id="SSF53955">
    <property type="entry name" value="Lysozyme-like"/>
    <property type="match status" value="1"/>
</dbReference>
<dbReference type="InterPro" id="IPR012338">
    <property type="entry name" value="Beta-lactam/transpept-like"/>
</dbReference>
<dbReference type="GO" id="GO:0009252">
    <property type="term" value="P:peptidoglycan biosynthetic process"/>
    <property type="evidence" value="ECO:0007669"/>
    <property type="project" value="UniProtKB-KW"/>
</dbReference>